<accession>A0ABY2Z2F5</accession>
<keyword evidence="2" id="KW-0378">Hydrolase</keyword>
<evidence type="ECO:0000259" key="1">
    <source>
        <dbReference type="Pfam" id="PF00857"/>
    </source>
</evidence>
<sequence>MKKITIVIDMLSGFAKKGALSSPLINAIIKPMAAFLETRINVDNIFICDAHSANDIEMQSYPIHCLKGSEEAEVVSELQKYVKQIVHKNSTNGFFEVSKQIWKEYDEFEIIGCCTDICVMQFATTLKTYLNMLGENKNVIIYKDLVATFDSPSHKADEYQKMALSLMENAGIIIK</sequence>
<evidence type="ECO:0000313" key="2">
    <source>
        <dbReference type="EMBL" id="TPR54301.1"/>
    </source>
</evidence>
<dbReference type="PANTHER" id="PTHR47297">
    <property type="match status" value="1"/>
</dbReference>
<evidence type="ECO:0000313" key="3">
    <source>
        <dbReference type="Proteomes" id="UP000316851"/>
    </source>
</evidence>
<comment type="caution">
    <text evidence="2">The sequence shown here is derived from an EMBL/GenBank/DDBJ whole genome shotgun (WGS) entry which is preliminary data.</text>
</comment>
<dbReference type="PANTHER" id="PTHR47297:SF2">
    <property type="entry name" value="OS02G0606800 PROTEIN"/>
    <property type="match status" value="1"/>
</dbReference>
<feature type="domain" description="Isochorismatase-like" evidence="1">
    <location>
        <begin position="5"/>
        <end position="156"/>
    </location>
</feature>
<dbReference type="Proteomes" id="UP000316851">
    <property type="component" value="Unassembled WGS sequence"/>
</dbReference>
<dbReference type="Gene3D" id="3.40.50.850">
    <property type="entry name" value="Isochorismatase-like"/>
    <property type="match status" value="1"/>
</dbReference>
<protein>
    <submittedName>
        <fullName evidence="2">Cysteine hydrolase</fullName>
    </submittedName>
</protein>
<organism evidence="2 3">
    <name type="scientific">Metamycoplasma neophronis</name>
    <dbReference type="NCBI Taxonomy" id="872983"/>
    <lineage>
        <taxon>Bacteria</taxon>
        <taxon>Bacillati</taxon>
        <taxon>Mycoplasmatota</taxon>
        <taxon>Mycoplasmoidales</taxon>
        <taxon>Metamycoplasmataceae</taxon>
        <taxon>Metamycoplasma</taxon>
    </lineage>
</organism>
<dbReference type="SUPFAM" id="SSF52499">
    <property type="entry name" value="Isochorismatase-like hydrolases"/>
    <property type="match status" value="1"/>
</dbReference>
<dbReference type="CDD" id="cd00431">
    <property type="entry name" value="cysteine_hydrolases"/>
    <property type="match status" value="1"/>
</dbReference>
<dbReference type="Pfam" id="PF00857">
    <property type="entry name" value="Isochorismatase"/>
    <property type="match status" value="1"/>
</dbReference>
<proteinExistence type="predicted"/>
<gene>
    <name evidence="2" type="ORF">FJR74_00780</name>
</gene>
<keyword evidence="3" id="KW-1185">Reference proteome</keyword>
<dbReference type="InterPro" id="IPR000868">
    <property type="entry name" value="Isochorismatase-like_dom"/>
</dbReference>
<dbReference type="RefSeq" id="WP_140914646.1">
    <property type="nucleotide sequence ID" value="NZ_VHHP01000002.1"/>
</dbReference>
<reference evidence="2" key="1">
    <citation type="submission" date="2019-06" db="EMBL/GenBank/DDBJ databases">
        <title>Mycoplasma neophronis type strain whole genome sequence.</title>
        <authorList>
            <person name="Spergser J."/>
        </authorList>
    </citation>
    <scope>NUCLEOTIDE SEQUENCE [LARGE SCALE GENOMIC DNA]</scope>
    <source>
        <strain evidence="2">DSM 24097</strain>
    </source>
</reference>
<dbReference type="GO" id="GO:0016787">
    <property type="term" value="F:hydrolase activity"/>
    <property type="evidence" value="ECO:0007669"/>
    <property type="project" value="UniProtKB-KW"/>
</dbReference>
<dbReference type="EMBL" id="VHHP01000002">
    <property type="protein sequence ID" value="TPR54301.1"/>
    <property type="molecule type" value="Genomic_DNA"/>
</dbReference>
<name>A0ABY2Z2F5_9BACT</name>
<dbReference type="InterPro" id="IPR044717">
    <property type="entry name" value="NIC1"/>
</dbReference>
<dbReference type="InterPro" id="IPR036380">
    <property type="entry name" value="Isochorismatase-like_sf"/>
</dbReference>